<dbReference type="InterPro" id="IPR013437">
    <property type="entry name" value="FtsW"/>
</dbReference>
<evidence type="ECO:0000256" key="10">
    <source>
        <dbReference type="ARBA" id="ARBA00022989"/>
    </source>
</evidence>
<evidence type="ECO:0000256" key="20">
    <source>
        <dbReference type="ARBA" id="ARBA00049902"/>
    </source>
</evidence>
<evidence type="ECO:0000256" key="2">
    <source>
        <dbReference type="ARBA" id="ARBA00004752"/>
    </source>
</evidence>
<proteinExistence type="inferred from homology"/>
<comment type="catalytic activity">
    <reaction evidence="20">
        <text>[GlcNAc-(1-&gt;4)-Mur2Ac(oyl-L-Ala-gamma-D-Glu-L-Lys-D-Ala-D-Ala)](n)-di-trans,octa-cis-undecaprenyl diphosphate + beta-D-GlcNAc-(1-&gt;4)-Mur2Ac(oyl-L-Ala-gamma-D-Glu-L-Lys-D-Ala-D-Ala)-di-trans,octa-cis-undecaprenyl diphosphate = [GlcNAc-(1-&gt;4)-Mur2Ac(oyl-L-Ala-gamma-D-Glu-L-Lys-D-Ala-D-Ala)](n+1)-di-trans,octa-cis-undecaprenyl diphosphate + di-trans,octa-cis-undecaprenyl diphosphate + H(+)</text>
        <dbReference type="Rhea" id="RHEA:23708"/>
        <dbReference type="Rhea" id="RHEA-COMP:9602"/>
        <dbReference type="Rhea" id="RHEA-COMP:9603"/>
        <dbReference type="ChEBI" id="CHEBI:15378"/>
        <dbReference type="ChEBI" id="CHEBI:58405"/>
        <dbReference type="ChEBI" id="CHEBI:60033"/>
        <dbReference type="ChEBI" id="CHEBI:78435"/>
        <dbReference type="EC" id="2.4.99.28"/>
    </reaction>
</comment>
<evidence type="ECO:0000256" key="16">
    <source>
        <dbReference type="ARBA" id="ARBA00038053"/>
    </source>
</evidence>
<dbReference type="NCBIfam" id="TIGR02614">
    <property type="entry name" value="ftsW"/>
    <property type="match status" value="1"/>
</dbReference>
<keyword evidence="13" id="KW-0961">Cell wall biogenesis/degradation</keyword>
<evidence type="ECO:0000256" key="4">
    <source>
        <dbReference type="ARBA" id="ARBA00022618"/>
    </source>
</evidence>
<comment type="subcellular location">
    <subcellularLocation>
        <location evidence="1">Cell membrane</location>
        <topology evidence="1">Multi-pass membrane protein</topology>
    </subcellularLocation>
</comment>
<evidence type="ECO:0000256" key="6">
    <source>
        <dbReference type="ARBA" id="ARBA00022679"/>
    </source>
</evidence>
<dbReference type="PANTHER" id="PTHR30474:SF2">
    <property type="entry name" value="PEPTIDOGLYCAN GLYCOSYLTRANSFERASE FTSW-RELATED"/>
    <property type="match status" value="1"/>
</dbReference>
<feature type="transmembrane region" description="Helical" evidence="21">
    <location>
        <begin position="306"/>
        <end position="330"/>
    </location>
</feature>
<keyword evidence="11 21" id="KW-0472">Membrane</keyword>
<evidence type="ECO:0000256" key="9">
    <source>
        <dbReference type="ARBA" id="ARBA00022984"/>
    </source>
</evidence>
<dbReference type="GO" id="GO:0005886">
    <property type="term" value="C:plasma membrane"/>
    <property type="evidence" value="ECO:0007669"/>
    <property type="project" value="UniProtKB-SubCell"/>
</dbReference>
<dbReference type="Proteomes" id="UP000228777">
    <property type="component" value="Unassembled WGS sequence"/>
</dbReference>
<evidence type="ECO:0000256" key="18">
    <source>
        <dbReference type="ARBA" id="ARBA00041418"/>
    </source>
</evidence>
<comment type="similarity">
    <text evidence="16">Belongs to the SEDS family. FtsW subfamily.</text>
</comment>
<accession>A0A2M6Z2Y0</accession>
<feature type="transmembrane region" description="Helical" evidence="21">
    <location>
        <begin position="9"/>
        <end position="31"/>
    </location>
</feature>
<dbReference type="GO" id="GO:0051301">
    <property type="term" value="P:cell division"/>
    <property type="evidence" value="ECO:0007669"/>
    <property type="project" value="UniProtKB-KW"/>
</dbReference>
<comment type="pathway">
    <text evidence="2">Cell wall biogenesis; peptidoglycan biosynthesis.</text>
</comment>
<comment type="caution">
    <text evidence="22">The sequence shown here is derived from an EMBL/GenBank/DDBJ whole genome shotgun (WGS) entry which is preliminary data.</text>
</comment>
<evidence type="ECO:0000256" key="19">
    <source>
        <dbReference type="ARBA" id="ARBA00044770"/>
    </source>
</evidence>
<keyword evidence="12" id="KW-0131">Cell cycle</keyword>
<evidence type="ECO:0000256" key="5">
    <source>
        <dbReference type="ARBA" id="ARBA00022676"/>
    </source>
</evidence>
<dbReference type="PANTHER" id="PTHR30474">
    <property type="entry name" value="CELL CYCLE PROTEIN"/>
    <property type="match status" value="1"/>
</dbReference>
<dbReference type="GO" id="GO:0008955">
    <property type="term" value="F:peptidoglycan glycosyltransferase activity"/>
    <property type="evidence" value="ECO:0007669"/>
    <property type="project" value="UniProtKB-EC"/>
</dbReference>
<evidence type="ECO:0000256" key="11">
    <source>
        <dbReference type="ARBA" id="ARBA00023136"/>
    </source>
</evidence>
<name>A0A2M6Z2Y0_9BACT</name>
<dbReference type="EC" id="2.4.99.28" evidence="19"/>
<feature type="transmembrane region" description="Helical" evidence="21">
    <location>
        <begin position="141"/>
        <end position="157"/>
    </location>
</feature>
<evidence type="ECO:0000256" key="14">
    <source>
        <dbReference type="ARBA" id="ARBA00032370"/>
    </source>
</evidence>
<feature type="transmembrane region" description="Helical" evidence="21">
    <location>
        <begin position="163"/>
        <end position="179"/>
    </location>
</feature>
<keyword evidence="8" id="KW-0133">Cell shape</keyword>
<evidence type="ECO:0000256" key="21">
    <source>
        <dbReference type="SAM" id="Phobius"/>
    </source>
</evidence>
<evidence type="ECO:0000256" key="17">
    <source>
        <dbReference type="ARBA" id="ARBA00041185"/>
    </source>
</evidence>
<keyword evidence="3" id="KW-1003">Cell membrane</keyword>
<evidence type="ECO:0000256" key="3">
    <source>
        <dbReference type="ARBA" id="ARBA00022475"/>
    </source>
</evidence>
<keyword evidence="10 21" id="KW-1133">Transmembrane helix</keyword>
<dbReference type="Pfam" id="PF01098">
    <property type="entry name" value="FTSW_RODA_SPOVE"/>
    <property type="match status" value="1"/>
</dbReference>
<evidence type="ECO:0000313" key="23">
    <source>
        <dbReference type="Proteomes" id="UP000228777"/>
    </source>
</evidence>
<evidence type="ECO:0000256" key="7">
    <source>
        <dbReference type="ARBA" id="ARBA00022692"/>
    </source>
</evidence>
<dbReference type="GO" id="GO:0015648">
    <property type="term" value="F:lipid-linked peptidoglycan transporter activity"/>
    <property type="evidence" value="ECO:0007669"/>
    <property type="project" value="TreeGrafter"/>
</dbReference>
<keyword evidence="9" id="KW-0573">Peptidoglycan synthesis</keyword>
<dbReference type="EMBL" id="PEWP01000032">
    <property type="protein sequence ID" value="PIU46769.1"/>
    <property type="molecule type" value="Genomic_DNA"/>
</dbReference>
<feature type="transmembrane region" description="Helical" evidence="21">
    <location>
        <begin position="43"/>
        <end position="64"/>
    </location>
</feature>
<feature type="transmembrane region" description="Helical" evidence="21">
    <location>
        <begin position="342"/>
        <end position="363"/>
    </location>
</feature>
<evidence type="ECO:0000256" key="1">
    <source>
        <dbReference type="ARBA" id="ARBA00004651"/>
    </source>
</evidence>
<evidence type="ECO:0000256" key="13">
    <source>
        <dbReference type="ARBA" id="ARBA00023316"/>
    </source>
</evidence>
<evidence type="ECO:0000256" key="12">
    <source>
        <dbReference type="ARBA" id="ARBA00023306"/>
    </source>
</evidence>
<feature type="transmembrane region" description="Helical" evidence="21">
    <location>
        <begin position="76"/>
        <end position="98"/>
    </location>
</feature>
<gene>
    <name evidence="22" type="primary">ftsW</name>
    <name evidence="22" type="ORF">COS93_01630</name>
</gene>
<dbReference type="GO" id="GO:0009252">
    <property type="term" value="P:peptidoglycan biosynthetic process"/>
    <property type="evidence" value="ECO:0007669"/>
    <property type="project" value="UniProtKB-KW"/>
</dbReference>
<feature type="transmembrane region" description="Helical" evidence="21">
    <location>
        <begin position="186"/>
        <end position="204"/>
    </location>
</feature>
<dbReference type="InterPro" id="IPR001182">
    <property type="entry name" value="FtsW/RodA"/>
</dbReference>
<evidence type="ECO:0000256" key="15">
    <source>
        <dbReference type="ARBA" id="ARBA00033270"/>
    </source>
</evidence>
<sequence length="366" mass="40642">MKKTHSIDYVLLIVVVILILIGMVMIATVSIPLSLEKFGNSFYYLRHQILFGILPALALAILFFKIPLNYLKKYALFLLLANLIALFLIFLPKIGITIKGSSRWLNLGGVIFQPSEFLKITFLLYLSVWLSQKANKSKPQILIAFLIILGILTFLLIKQPDMGTLVVIGIVAILMYFVSPMPFWHTLLIILIGVTIGLLLIYIAPYRLERLITLLRPETIDPLGKGYQIRQSLIAIGSGKIWGIEGIFSLGMSRQKFGFLPHSISDSIFAIIGEEFGFIGCLALVSLFILFFWRGIRIAKNCSDKFLSFVAFGFSTLIIVQAFVNIGSMIGILPLTGVPLPFISYGGSHLVAELIGIGIILNVSKT</sequence>
<organism evidence="22 23">
    <name type="scientific">bacterium (Candidatus Gribaldobacteria) CG07_land_8_20_14_0_80_33_18</name>
    <dbReference type="NCBI Taxonomy" id="2014272"/>
    <lineage>
        <taxon>Bacteria</taxon>
        <taxon>Candidatus Gribaldobacteria</taxon>
    </lineage>
</organism>
<protein>
    <recommendedName>
        <fullName evidence="17">Probable peptidoglycan glycosyltransferase FtsW</fullName>
        <ecNumber evidence="19">2.4.99.28</ecNumber>
    </recommendedName>
    <alternativeName>
        <fullName evidence="18">Cell division protein FtsW</fullName>
    </alternativeName>
    <alternativeName>
        <fullName evidence="15">Cell wall polymerase</fullName>
    </alternativeName>
    <alternativeName>
        <fullName evidence="14">Peptidoglycan polymerase</fullName>
    </alternativeName>
</protein>
<keyword evidence="7 21" id="KW-0812">Transmembrane</keyword>
<dbReference type="AlphaFoldDB" id="A0A2M6Z2Y0"/>
<dbReference type="GO" id="GO:0032153">
    <property type="term" value="C:cell division site"/>
    <property type="evidence" value="ECO:0007669"/>
    <property type="project" value="TreeGrafter"/>
</dbReference>
<reference evidence="23" key="1">
    <citation type="submission" date="2017-09" db="EMBL/GenBank/DDBJ databases">
        <title>Depth-based differentiation of microbial function through sediment-hosted aquifers and enrichment of novel symbionts in the deep terrestrial subsurface.</title>
        <authorList>
            <person name="Probst A.J."/>
            <person name="Ladd B."/>
            <person name="Jarett J.K."/>
            <person name="Geller-Mcgrath D.E."/>
            <person name="Sieber C.M.K."/>
            <person name="Emerson J.B."/>
            <person name="Anantharaman K."/>
            <person name="Thomas B.C."/>
            <person name="Malmstrom R."/>
            <person name="Stieglmeier M."/>
            <person name="Klingl A."/>
            <person name="Woyke T."/>
            <person name="Ryan C.M."/>
            <person name="Banfield J.F."/>
        </authorList>
    </citation>
    <scope>NUCLEOTIDE SEQUENCE [LARGE SCALE GENOMIC DNA]</scope>
</reference>
<feature type="transmembrane region" description="Helical" evidence="21">
    <location>
        <begin position="276"/>
        <end position="294"/>
    </location>
</feature>
<keyword evidence="4" id="KW-0132">Cell division</keyword>
<evidence type="ECO:0000256" key="8">
    <source>
        <dbReference type="ARBA" id="ARBA00022960"/>
    </source>
</evidence>
<dbReference type="GO" id="GO:0008360">
    <property type="term" value="P:regulation of cell shape"/>
    <property type="evidence" value="ECO:0007669"/>
    <property type="project" value="UniProtKB-KW"/>
</dbReference>
<keyword evidence="6" id="KW-0808">Transferase</keyword>
<keyword evidence="5" id="KW-0328">Glycosyltransferase</keyword>
<evidence type="ECO:0000313" key="22">
    <source>
        <dbReference type="EMBL" id="PIU46769.1"/>
    </source>
</evidence>
<dbReference type="GO" id="GO:0071555">
    <property type="term" value="P:cell wall organization"/>
    <property type="evidence" value="ECO:0007669"/>
    <property type="project" value="UniProtKB-KW"/>
</dbReference>